<dbReference type="Proteomes" id="UP001283341">
    <property type="component" value="Unassembled WGS sequence"/>
</dbReference>
<accession>A0AAE0M403</accession>
<name>A0AAE0M403_9PEZI</name>
<keyword evidence="2" id="KW-1185">Reference proteome</keyword>
<reference evidence="1" key="1">
    <citation type="journal article" date="2023" name="Mol. Phylogenet. Evol.">
        <title>Genome-scale phylogeny and comparative genomics of the fungal order Sordariales.</title>
        <authorList>
            <person name="Hensen N."/>
            <person name="Bonometti L."/>
            <person name="Westerberg I."/>
            <person name="Brannstrom I.O."/>
            <person name="Guillou S."/>
            <person name="Cros-Aarteil S."/>
            <person name="Calhoun S."/>
            <person name="Haridas S."/>
            <person name="Kuo A."/>
            <person name="Mondo S."/>
            <person name="Pangilinan J."/>
            <person name="Riley R."/>
            <person name="LaButti K."/>
            <person name="Andreopoulos B."/>
            <person name="Lipzen A."/>
            <person name="Chen C."/>
            <person name="Yan M."/>
            <person name="Daum C."/>
            <person name="Ng V."/>
            <person name="Clum A."/>
            <person name="Steindorff A."/>
            <person name="Ohm R.A."/>
            <person name="Martin F."/>
            <person name="Silar P."/>
            <person name="Natvig D.O."/>
            <person name="Lalanne C."/>
            <person name="Gautier V."/>
            <person name="Ament-Velasquez S.L."/>
            <person name="Kruys A."/>
            <person name="Hutchinson M.I."/>
            <person name="Powell A.J."/>
            <person name="Barry K."/>
            <person name="Miller A.N."/>
            <person name="Grigoriev I.V."/>
            <person name="Debuchy R."/>
            <person name="Gladieux P."/>
            <person name="Hiltunen Thoren M."/>
            <person name="Johannesson H."/>
        </authorList>
    </citation>
    <scope>NUCLEOTIDE SEQUENCE</scope>
    <source>
        <strain evidence="1">CBS 118394</strain>
    </source>
</reference>
<comment type="caution">
    <text evidence="1">The sequence shown here is derived from an EMBL/GenBank/DDBJ whole genome shotgun (WGS) entry which is preliminary data.</text>
</comment>
<sequence>MTPAHGVTALAHACLTDLWEYVWSAQREGRDRSALSAAELTSLQMVNWDLGWAKHALDRATTWMGGYR</sequence>
<proteinExistence type="predicted"/>
<dbReference type="AlphaFoldDB" id="A0AAE0M403"/>
<dbReference type="EMBL" id="JAUEDM010000004">
    <property type="protein sequence ID" value="KAK3318392.1"/>
    <property type="molecule type" value="Genomic_DNA"/>
</dbReference>
<gene>
    <name evidence="1" type="ORF">B0H66DRAFT_557088</name>
</gene>
<reference evidence="1" key="2">
    <citation type="submission" date="2023-06" db="EMBL/GenBank/DDBJ databases">
        <authorList>
            <consortium name="Lawrence Berkeley National Laboratory"/>
            <person name="Haridas S."/>
            <person name="Hensen N."/>
            <person name="Bonometti L."/>
            <person name="Westerberg I."/>
            <person name="Brannstrom I.O."/>
            <person name="Guillou S."/>
            <person name="Cros-Aarteil S."/>
            <person name="Calhoun S."/>
            <person name="Kuo A."/>
            <person name="Mondo S."/>
            <person name="Pangilinan J."/>
            <person name="Riley R."/>
            <person name="Labutti K."/>
            <person name="Andreopoulos B."/>
            <person name="Lipzen A."/>
            <person name="Chen C."/>
            <person name="Yanf M."/>
            <person name="Daum C."/>
            <person name="Ng V."/>
            <person name="Clum A."/>
            <person name="Steindorff A."/>
            <person name="Ohm R."/>
            <person name="Martin F."/>
            <person name="Silar P."/>
            <person name="Natvig D."/>
            <person name="Lalanne C."/>
            <person name="Gautier V."/>
            <person name="Ament-Velasquez S.L."/>
            <person name="Kruys A."/>
            <person name="Hutchinson M.I."/>
            <person name="Powell A.J."/>
            <person name="Barry K."/>
            <person name="Miller A.N."/>
            <person name="Grigoriev I.V."/>
            <person name="Debuchy R."/>
            <person name="Gladieux P."/>
            <person name="Thoren M.H."/>
            <person name="Johannesson H."/>
        </authorList>
    </citation>
    <scope>NUCLEOTIDE SEQUENCE</scope>
    <source>
        <strain evidence="1">CBS 118394</strain>
    </source>
</reference>
<evidence type="ECO:0000313" key="1">
    <source>
        <dbReference type="EMBL" id="KAK3318392.1"/>
    </source>
</evidence>
<protein>
    <submittedName>
        <fullName evidence="1">Uncharacterized protein</fullName>
    </submittedName>
</protein>
<evidence type="ECO:0000313" key="2">
    <source>
        <dbReference type="Proteomes" id="UP001283341"/>
    </source>
</evidence>
<organism evidence="1 2">
    <name type="scientific">Apodospora peruviana</name>
    <dbReference type="NCBI Taxonomy" id="516989"/>
    <lineage>
        <taxon>Eukaryota</taxon>
        <taxon>Fungi</taxon>
        <taxon>Dikarya</taxon>
        <taxon>Ascomycota</taxon>
        <taxon>Pezizomycotina</taxon>
        <taxon>Sordariomycetes</taxon>
        <taxon>Sordariomycetidae</taxon>
        <taxon>Sordariales</taxon>
        <taxon>Lasiosphaeriaceae</taxon>
        <taxon>Apodospora</taxon>
    </lineage>
</organism>